<proteinExistence type="predicted"/>
<organism evidence="1">
    <name type="scientific">Aphanomyces astaci</name>
    <name type="common">Crayfish plague agent</name>
    <dbReference type="NCBI Taxonomy" id="112090"/>
    <lineage>
        <taxon>Eukaryota</taxon>
        <taxon>Sar</taxon>
        <taxon>Stramenopiles</taxon>
        <taxon>Oomycota</taxon>
        <taxon>Saprolegniomycetes</taxon>
        <taxon>Saprolegniales</taxon>
        <taxon>Verrucalvaceae</taxon>
        <taxon>Aphanomyces</taxon>
    </lineage>
</organism>
<feature type="non-terminal residue" evidence="1">
    <location>
        <position position="264"/>
    </location>
</feature>
<dbReference type="RefSeq" id="XP_009844056.1">
    <property type="nucleotide sequence ID" value="XM_009845754.1"/>
</dbReference>
<accession>W4FG89</accession>
<sequence length="264" mass="28706">MTHLVAFGSLIDHVVGNVAKHAKLVQAGLVVGEGLYRGRRDVGAVWYAVLDEHRCIHRFSPPTLRETGVRENGHGHLHDGTVSSFCRPILPLIVCRRRLVNDTPFLKCFVESVGGVLVSAVGSEDLDLPSCLRLGPRHYFREVGLLGGGVDGIDEANDFHARTGVKVPKYSQYANNYHITFNKVNNPFLARALVKALALMTKCVIAAFNPTSDQNVASPHLRVIFKTSSPPAALVPKNGPPLREITVVDPSGQAATLVFQHKIA</sequence>
<dbReference type="EMBL" id="KI913210">
    <property type="protein sequence ID" value="ETV66527.1"/>
    <property type="molecule type" value="Genomic_DNA"/>
</dbReference>
<evidence type="ECO:0000313" key="1">
    <source>
        <dbReference type="EMBL" id="ETV66527.1"/>
    </source>
</evidence>
<name>W4FG89_APHAT</name>
<gene>
    <name evidence="1" type="ORF">H257_17089</name>
</gene>
<dbReference type="AlphaFoldDB" id="W4FG89"/>
<dbReference type="VEuPathDB" id="FungiDB:H257_17089"/>
<dbReference type="GeneID" id="20819085"/>
<reference evidence="1" key="1">
    <citation type="submission" date="2013-12" db="EMBL/GenBank/DDBJ databases">
        <title>The Genome Sequence of Aphanomyces astaci APO3.</title>
        <authorList>
            <consortium name="The Broad Institute Genomics Platform"/>
            <person name="Russ C."/>
            <person name="Tyler B."/>
            <person name="van West P."/>
            <person name="Dieguez-Uribeondo J."/>
            <person name="Young S.K."/>
            <person name="Zeng Q."/>
            <person name="Gargeya S."/>
            <person name="Fitzgerald M."/>
            <person name="Abouelleil A."/>
            <person name="Alvarado L."/>
            <person name="Chapman S.B."/>
            <person name="Gainer-Dewar J."/>
            <person name="Goldberg J."/>
            <person name="Griggs A."/>
            <person name="Gujja S."/>
            <person name="Hansen M."/>
            <person name="Howarth C."/>
            <person name="Imamovic A."/>
            <person name="Ireland A."/>
            <person name="Larimer J."/>
            <person name="McCowan C."/>
            <person name="Murphy C."/>
            <person name="Pearson M."/>
            <person name="Poon T.W."/>
            <person name="Priest M."/>
            <person name="Roberts A."/>
            <person name="Saif S."/>
            <person name="Shea T."/>
            <person name="Sykes S."/>
            <person name="Wortman J."/>
            <person name="Nusbaum C."/>
            <person name="Birren B."/>
        </authorList>
    </citation>
    <scope>NUCLEOTIDE SEQUENCE [LARGE SCALE GENOMIC DNA]</scope>
    <source>
        <strain evidence="1">APO3</strain>
    </source>
</reference>
<protein>
    <submittedName>
        <fullName evidence="1">Uncharacterized protein</fullName>
    </submittedName>
</protein>